<dbReference type="EMBL" id="JABBGG010000003">
    <property type="protein sequence ID" value="NML60791.1"/>
    <property type="molecule type" value="Genomic_DNA"/>
</dbReference>
<evidence type="ECO:0000259" key="1">
    <source>
        <dbReference type="Pfam" id="PF12697"/>
    </source>
</evidence>
<evidence type="ECO:0000313" key="3">
    <source>
        <dbReference type="Proteomes" id="UP000583752"/>
    </source>
</evidence>
<dbReference type="Proteomes" id="UP000583752">
    <property type="component" value="Unassembled WGS sequence"/>
</dbReference>
<reference evidence="2 3" key="1">
    <citation type="submission" date="2020-04" db="EMBL/GenBank/DDBJ databases">
        <title>Massilia sp. RP-1-19 isolated from soil.</title>
        <authorList>
            <person name="Dahal R.H."/>
        </authorList>
    </citation>
    <scope>NUCLEOTIDE SEQUENCE [LARGE SCALE GENOMIC DNA]</scope>
    <source>
        <strain evidence="2 3">RP-1-19</strain>
    </source>
</reference>
<evidence type="ECO:0000313" key="2">
    <source>
        <dbReference type="EMBL" id="NML60791.1"/>
    </source>
</evidence>
<dbReference type="RefSeq" id="WP_169464508.1">
    <property type="nucleotide sequence ID" value="NZ_JABBGG010000003.1"/>
</dbReference>
<feature type="domain" description="AB hydrolase-1" evidence="1">
    <location>
        <begin position="8"/>
        <end position="253"/>
    </location>
</feature>
<dbReference type="Gene3D" id="3.40.50.1820">
    <property type="entry name" value="alpha/beta hydrolase"/>
    <property type="match status" value="1"/>
</dbReference>
<comment type="caution">
    <text evidence="2">The sequence shown here is derived from an EMBL/GenBank/DDBJ whole genome shotgun (WGS) entry which is preliminary data.</text>
</comment>
<keyword evidence="3" id="KW-1185">Reference proteome</keyword>
<dbReference type="InterPro" id="IPR029058">
    <property type="entry name" value="AB_hydrolase_fold"/>
</dbReference>
<protein>
    <submittedName>
        <fullName evidence="2">Alpha/beta hydrolase</fullName>
    </submittedName>
</protein>
<organism evidence="2 3">
    <name type="scientific">Massilia polaris</name>
    <dbReference type="NCBI Taxonomy" id="2728846"/>
    <lineage>
        <taxon>Bacteria</taxon>
        <taxon>Pseudomonadati</taxon>
        <taxon>Pseudomonadota</taxon>
        <taxon>Betaproteobacteria</taxon>
        <taxon>Burkholderiales</taxon>
        <taxon>Oxalobacteraceae</taxon>
        <taxon>Telluria group</taxon>
        <taxon>Massilia</taxon>
    </lineage>
</organism>
<dbReference type="PANTHER" id="PTHR43194">
    <property type="entry name" value="HYDROLASE ALPHA/BETA FOLD FAMILY"/>
    <property type="match status" value="1"/>
</dbReference>
<accession>A0A848HLJ9</accession>
<proteinExistence type="predicted"/>
<dbReference type="PANTHER" id="PTHR43194:SF5">
    <property type="entry name" value="PIMELOYL-[ACYL-CARRIER PROTEIN] METHYL ESTER ESTERASE"/>
    <property type="match status" value="1"/>
</dbReference>
<keyword evidence="2" id="KW-0378">Hydrolase</keyword>
<dbReference type="InterPro" id="IPR050228">
    <property type="entry name" value="Carboxylesterase_BioH"/>
</dbReference>
<dbReference type="AlphaFoldDB" id="A0A848HLJ9"/>
<dbReference type="InterPro" id="IPR000073">
    <property type="entry name" value="AB_hydrolase_1"/>
</dbReference>
<sequence>MTKPLLHFSHGNSYPAGAYSHFFDYLRADFDIRCVDMHGHDPRYPVTDGWPELVAELIEQLESYRQPAILVGHSLGGMLSMMAAKQRPELVRCVVMLDSPVVAGWRAWIWRAVKRLGHADRFSPAKFSRRRRHTWPDRAAAFEHFNSKDMFAAWAPGVLDAYLEHGLKPHPDGGVELRFSREVETEIYNALPHHMGSVTGRRFPVPIGFVAGTRSIELRQAGRGATRQLVGENFVEIEGGHLFPMESPELTAKLTREMIDRLLRQADQPG</sequence>
<dbReference type="GO" id="GO:0016787">
    <property type="term" value="F:hydrolase activity"/>
    <property type="evidence" value="ECO:0007669"/>
    <property type="project" value="UniProtKB-KW"/>
</dbReference>
<dbReference type="Pfam" id="PF12697">
    <property type="entry name" value="Abhydrolase_6"/>
    <property type="match status" value="1"/>
</dbReference>
<name>A0A848HLJ9_9BURK</name>
<gene>
    <name evidence="2" type="ORF">HHL21_06770</name>
</gene>
<dbReference type="SUPFAM" id="SSF53474">
    <property type="entry name" value="alpha/beta-Hydrolases"/>
    <property type="match status" value="1"/>
</dbReference>